<dbReference type="Pfam" id="PF01266">
    <property type="entry name" value="DAO"/>
    <property type="match status" value="1"/>
</dbReference>
<keyword evidence="3 7" id="KW-0285">Flavoprotein</keyword>
<dbReference type="HAMAP" id="MF_01202">
    <property type="entry name" value="DadA"/>
    <property type="match status" value="1"/>
</dbReference>
<evidence type="ECO:0000256" key="1">
    <source>
        <dbReference type="ARBA" id="ARBA00001974"/>
    </source>
</evidence>
<comment type="catalytic activity">
    <reaction evidence="6 7">
        <text>a D-alpha-amino acid + A + H2O = a 2-oxocarboxylate + AH2 + NH4(+)</text>
        <dbReference type="Rhea" id="RHEA:18125"/>
        <dbReference type="ChEBI" id="CHEBI:13193"/>
        <dbReference type="ChEBI" id="CHEBI:15377"/>
        <dbReference type="ChEBI" id="CHEBI:17499"/>
        <dbReference type="ChEBI" id="CHEBI:28938"/>
        <dbReference type="ChEBI" id="CHEBI:35179"/>
        <dbReference type="ChEBI" id="CHEBI:59871"/>
    </reaction>
</comment>
<dbReference type="Gene3D" id="3.50.50.60">
    <property type="entry name" value="FAD/NAD(P)-binding domain"/>
    <property type="match status" value="2"/>
</dbReference>
<dbReference type="EC" id="1.4.99.-" evidence="7"/>
<evidence type="ECO:0000256" key="4">
    <source>
        <dbReference type="ARBA" id="ARBA00022827"/>
    </source>
</evidence>
<feature type="domain" description="FAD dependent oxidoreductase" evidence="8">
    <location>
        <begin position="2"/>
        <end position="398"/>
    </location>
</feature>
<gene>
    <name evidence="7" type="primary">dadA</name>
    <name evidence="9" type="ORF">AY555_07050</name>
</gene>
<dbReference type="GO" id="GO:0008718">
    <property type="term" value="F:D-amino-acid dehydrogenase activity"/>
    <property type="evidence" value="ECO:0007669"/>
    <property type="project" value="UniProtKB-UniRule"/>
</dbReference>
<dbReference type="PANTHER" id="PTHR13847">
    <property type="entry name" value="SARCOSINE DEHYDROGENASE-RELATED"/>
    <property type="match status" value="1"/>
</dbReference>
<sequence length="423" mass="45661">MRVLVLGAGVIGVTTAWYLSRAGHEVEVLDRQKGSALEASYANAGEISPGYASPWAAPGIPLKALSWLFSRHAPLILHPAVDPDTVVWMARALANCNPSSYEINKARMVRIAEYSRDLLKALRAETAITYDERMLGTLQIFRTQVQLDEASRDCRVLERHGVRHDILDQAGCIAVEPGLAPVQHKIIGGLRLPGDETGDCLKFTRSLAAMAADAGVVFRHGVTVKALQVDATRVTGVLTSEGMIMADAFVLALGSSSPLVAREIGIYLPIAPVKGYSITLPVLNEDVAPRSTIMDETYKVAVTRLGDRIRAAGTAELAGYDMTLSPRRVRTIRHVVRDLFPDAGMVDYADAWCGLRPMTPDGTPVLGGCRYGNMWINTGHGTLGWTMACGSARITADLISGRSPDIDMDGLSIARYGEPDRPV</sequence>
<evidence type="ECO:0000256" key="2">
    <source>
        <dbReference type="ARBA" id="ARBA00009410"/>
    </source>
</evidence>
<accession>A0A143DFR7</accession>
<comment type="similarity">
    <text evidence="2 7">Belongs to the DadA oxidoreductase family.</text>
</comment>
<dbReference type="SUPFAM" id="SSF51905">
    <property type="entry name" value="FAD/NAD(P)-binding domain"/>
    <property type="match status" value="1"/>
</dbReference>
<dbReference type="InterPro" id="IPR006076">
    <property type="entry name" value="FAD-dep_OxRdtase"/>
</dbReference>
<dbReference type="GeneID" id="53316911"/>
<evidence type="ECO:0000313" key="10">
    <source>
        <dbReference type="Proteomes" id="UP000076066"/>
    </source>
</evidence>
<dbReference type="Proteomes" id="UP000076066">
    <property type="component" value="Chromosome"/>
</dbReference>
<evidence type="ECO:0000256" key="7">
    <source>
        <dbReference type="HAMAP-Rule" id="MF_01202"/>
    </source>
</evidence>
<evidence type="ECO:0000256" key="3">
    <source>
        <dbReference type="ARBA" id="ARBA00022630"/>
    </source>
</evidence>
<organism evidence="9 10">
    <name type="scientific">Haematospirillum jordaniae</name>
    <dbReference type="NCBI Taxonomy" id="1549855"/>
    <lineage>
        <taxon>Bacteria</taxon>
        <taxon>Pseudomonadati</taxon>
        <taxon>Pseudomonadota</taxon>
        <taxon>Alphaproteobacteria</taxon>
        <taxon>Rhodospirillales</taxon>
        <taxon>Novispirillaceae</taxon>
        <taxon>Haematospirillum</taxon>
    </lineage>
</organism>
<dbReference type="GO" id="GO:0005886">
    <property type="term" value="C:plasma membrane"/>
    <property type="evidence" value="ECO:0007669"/>
    <property type="project" value="TreeGrafter"/>
</dbReference>
<dbReference type="FunFam" id="3.50.50.60:FF:000020">
    <property type="entry name" value="D-amino acid dehydrogenase"/>
    <property type="match status" value="1"/>
</dbReference>
<protein>
    <recommendedName>
        <fullName evidence="7">D-amino acid dehydrogenase</fullName>
        <ecNumber evidence="7">1.4.99.-</ecNumber>
    </recommendedName>
</protein>
<dbReference type="NCBIfam" id="NF001933">
    <property type="entry name" value="PRK00711.1"/>
    <property type="match status" value="1"/>
</dbReference>
<keyword evidence="5 7" id="KW-0560">Oxidoreductase</keyword>
<comment type="cofactor">
    <cofactor evidence="1 7">
        <name>FAD</name>
        <dbReference type="ChEBI" id="CHEBI:57692"/>
    </cofactor>
</comment>
<evidence type="ECO:0000259" key="8">
    <source>
        <dbReference type="Pfam" id="PF01266"/>
    </source>
</evidence>
<dbReference type="InterPro" id="IPR023080">
    <property type="entry name" value="DadA"/>
</dbReference>
<reference evidence="9 10" key="1">
    <citation type="submission" date="2016-02" db="EMBL/GenBank/DDBJ databases">
        <title>Complete Genome of H5569, the type strain of the newly described species Haematospirillium jordaniae.</title>
        <authorList>
            <person name="Nicholson A.C."/>
            <person name="Humrighouse B.W."/>
            <person name="Loparov V."/>
            <person name="McQuiston J.R."/>
        </authorList>
    </citation>
    <scope>NUCLEOTIDE SEQUENCE [LARGE SCALE GENOMIC DNA]</scope>
    <source>
        <strain evidence="9 10">H5569</strain>
    </source>
</reference>
<evidence type="ECO:0000256" key="6">
    <source>
        <dbReference type="ARBA" id="ARBA00047884"/>
    </source>
</evidence>
<dbReference type="STRING" id="1549855.AY555_07050"/>
<dbReference type="AlphaFoldDB" id="A0A143DFR7"/>
<dbReference type="PANTHER" id="PTHR13847:SF280">
    <property type="entry name" value="D-AMINO ACID DEHYDROGENASE"/>
    <property type="match status" value="1"/>
</dbReference>
<comment type="function">
    <text evidence="7">Oxidative deamination of D-amino acids.</text>
</comment>
<dbReference type="GO" id="GO:0005737">
    <property type="term" value="C:cytoplasm"/>
    <property type="evidence" value="ECO:0007669"/>
    <property type="project" value="TreeGrafter"/>
</dbReference>
<evidence type="ECO:0000313" key="9">
    <source>
        <dbReference type="EMBL" id="AMW35614.1"/>
    </source>
</evidence>
<dbReference type="Gene3D" id="3.30.9.10">
    <property type="entry name" value="D-Amino Acid Oxidase, subunit A, domain 2"/>
    <property type="match status" value="1"/>
</dbReference>
<name>A0A143DFR7_9PROT</name>
<keyword evidence="4 7" id="KW-0274">FAD</keyword>
<dbReference type="SUPFAM" id="SSF54373">
    <property type="entry name" value="FAD-linked reductases, C-terminal domain"/>
    <property type="match status" value="1"/>
</dbReference>
<dbReference type="GO" id="GO:0055130">
    <property type="term" value="P:D-alanine catabolic process"/>
    <property type="evidence" value="ECO:0007669"/>
    <property type="project" value="TreeGrafter"/>
</dbReference>
<dbReference type="KEGG" id="hjo:AY555_07050"/>
<keyword evidence="10" id="KW-1185">Reference proteome</keyword>
<dbReference type="InterPro" id="IPR036188">
    <property type="entry name" value="FAD/NAD-bd_sf"/>
</dbReference>
<dbReference type="RefSeq" id="WP_066136754.1">
    <property type="nucleotide sequence ID" value="NZ_CP014525.1"/>
</dbReference>
<dbReference type="EMBL" id="CP014525">
    <property type="protein sequence ID" value="AMW35614.1"/>
    <property type="molecule type" value="Genomic_DNA"/>
</dbReference>
<proteinExistence type="inferred from homology"/>
<dbReference type="OrthoDB" id="9805337at2"/>
<feature type="binding site" evidence="7">
    <location>
        <begin position="3"/>
        <end position="17"/>
    </location>
    <ligand>
        <name>FAD</name>
        <dbReference type="ChEBI" id="CHEBI:57692"/>
    </ligand>
</feature>
<evidence type="ECO:0000256" key="5">
    <source>
        <dbReference type="ARBA" id="ARBA00023002"/>
    </source>
</evidence>